<keyword evidence="1" id="KW-1185">Reference proteome</keyword>
<accession>A0A6P8Z6F7</accession>
<dbReference type="InParanoid" id="A0A6P8Z6F7"/>
<name>A0A6P8Z6F7_THRPL</name>
<evidence type="ECO:0000313" key="1">
    <source>
        <dbReference type="Proteomes" id="UP000515158"/>
    </source>
</evidence>
<gene>
    <name evidence="2" type="primary">LOC117647743</name>
</gene>
<organism evidence="2">
    <name type="scientific">Thrips palmi</name>
    <name type="common">Melon thrips</name>
    <dbReference type="NCBI Taxonomy" id="161013"/>
    <lineage>
        <taxon>Eukaryota</taxon>
        <taxon>Metazoa</taxon>
        <taxon>Ecdysozoa</taxon>
        <taxon>Arthropoda</taxon>
        <taxon>Hexapoda</taxon>
        <taxon>Insecta</taxon>
        <taxon>Pterygota</taxon>
        <taxon>Neoptera</taxon>
        <taxon>Paraneoptera</taxon>
        <taxon>Thysanoptera</taxon>
        <taxon>Terebrantia</taxon>
        <taxon>Thripoidea</taxon>
        <taxon>Thripidae</taxon>
        <taxon>Thrips</taxon>
    </lineage>
</organism>
<dbReference type="KEGG" id="tpal:117647743"/>
<sequence>MTFGVYGKDTGDLQGFLREKEFSSGSIVAAARTSEQDDSKLELLTASASRGKVPQCCCYNGRTAAAGPAGRRAAGRAGVPAAETALGLPCAVPPPARPNLKTEQSEGKESIVGQFRPFVL</sequence>
<proteinExistence type="predicted"/>
<dbReference type="AlphaFoldDB" id="A0A6P8Z6F7"/>
<protein>
    <submittedName>
        <fullName evidence="2">Uncharacterized protein LOC117647743</fullName>
    </submittedName>
</protein>
<dbReference type="RefSeq" id="XP_034245531.1">
    <property type="nucleotide sequence ID" value="XM_034389640.1"/>
</dbReference>
<evidence type="ECO:0000313" key="2">
    <source>
        <dbReference type="RefSeq" id="XP_034245531.1"/>
    </source>
</evidence>
<dbReference type="GeneID" id="117647743"/>
<reference evidence="2" key="1">
    <citation type="submission" date="2025-08" db="UniProtKB">
        <authorList>
            <consortium name="RefSeq"/>
        </authorList>
    </citation>
    <scope>IDENTIFICATION</scope>
    <source>
        <tissue evidence="2">Total insect</tissue>
    </source>
</reference>
<dbReference type="Proteomes" id="UP000515158">
    <property type="component" value="Unplaced"/>
</dbReference>